<evidence type="ECO:0000313" key="1">
    <source>
        <dbReference type="EMBL" id="ESU26207.1"/>
    </source>
</evidence>
<reference evidence="1 2" key="1">
    <citation type="submission" date="2013-08" db="EMBL/GenBank/DDBJ databases">
        <title>Flavobacterium limnosediminis JC2902 genome sequencing.</title>
        <authorList>
            <person name="Lee K."/>
            <person name="Yi H."/>
            <person name="Park S."/>
            <person name="Chun J."/>
        </authorList>
    </citation>
    <scope>NUCLEOTIDE SEQUENCE [LARGE SCALE GENOMIC DNA]</scope>
    <source>
        <strain evidence="1 2">JC2902</strain>
    </source>
</reference>
<dbReference type="AlphaFoldDB" id="V6SIZ1"/>
<dbReference type="Proteomes" id="UP000018004">
    <property type="component" value="Unassembled WGS sequence"/>
</dbReference>
<evidence type="ECO:0000313" key="2">
    <source>
        <dbReference type="Proteomes" id="UP000018004"/>
    </source>
</evidence>
<accession>V6SIZ1</accession>
<gene>
    <name evidence="1" type="ORF">FLJC2902T_26870</name>
</gene>
<sequence length="37" mass="3999">MLRQVIVGPDAVMSTAGFTTILLENTLLPHSFVNVNV</sequence>
<organism evidence="1 2">
    <name type="scientific">Flavobacterium limnosediminis JC2902</name>
    <dbReference type="NCBI Taxonomy" id="1341181"/>
    <lineage>
        <taxon>Bacteria</taxon>
        <taxon>Pseudomonadati</taxon>
        <taxon>Bacteroidota</taxon>
        <taxon>Flavobacteriia</taxon>
        <taxon>Flavobacteriales</taxon>
        <taxon>Flavobacteriaceae</taxon>
        <taxon>Flavobacterium</taxon>
    </lineage>
</organism>
<dbReference type="EMBL" id="AVGG01000019">
    <property type="protein sequence ID" value="ESU26207.1"/>
    <property type="molecule type" value="Genomic_DNA"/>
</dbReference>
<keyword evidence="2" id="KW-1185">Reference proteome</keyword>
<comment type="caution">
    <text evidence="1">The sequence shown here is derived from an EMBL/GenBank/DDBJ whole genome shotgun (WGS) entry which is preliminary data.</text>
</comment>
<protein>
    <submittedName>
        <fullName evidence="1">Uncharacterized protein</fullName>
    </submittedName>
</protein>
<name>V6SIZ1_9FLAO</name>
<proteinExistence type="predicted"/>